<feature type="compositionally biased region" description="Basic and acidic residues" evidence="1">
    <location>
        <begin position="133"/>
        <end position="151"/>
    </location>
</feature>
<dbReference type="GeneID" id="14920752"/>
<feature type="domain" description="Small acidic protein-like" evidence="2">
    <location>
        <begin position="295"/>
        <end position="364"/>
    </location>
</feature>
<evidence type="ECO:0000313" key="4">
    <source>
        <dbReference type="Proteomes" id="UP000011083"/>
    </source>
</evidence>
<dbReference type="Proteomes" id="UP000011083">
    <property type="component" value="Unassembled WGS sequence"/>
</dbReference>
<feature type="compositionally biased region" description="Basic and acidic residues" evidence="1">
    <location>
        <begin position="57"/>
        <end position="70"/>
    </location>
</feature>
<evidence type="ECO:0000256" key="1">
    <source>
        <dbReference type="SAM" id="MobiDB-lite"/>
    </source>
</evidence>
<name>L8H3Y9_ACACF</name>
<evidence type="ECO:0000259" key="2">
    <source>
        <dbReference type="Pfam" id="PF15477"/>
    </source>
</evidence>
<protein>
    <recommendedName>
        <fullName evidence="2">Small acidic protein-like domain-containing protein</fullName>
    </recommendedName>
</protein>
<accession>L8H3Y9</accession>
<reference evidence="3 4" key="1">
    <citation type="journal article" date="2013" name="Genome Biol.">
        <title>Genome of Acanthamoeba castellanii highlights extensive lateral gene transfer and early evolution of tyrosine kinase signaling.</title>
        <authorList>
            <person name="Clarke M."/>
            <person name="Lohan A.J."/>
            <person name="Liu B."/>
            <person name="Lagkouvardos I."/>
            <person name="Roy S."/>
            <person name="Zafar N."/>
            <person name="Bertelli C."/>
            <person name="Schilde C."/>
            <person name="Kianianmomeni A."/>
            <person name="Burglin T.R."/>
            <person name="Frech C."/>
            <person name="Turcotte B."/>
            <person name="Kopec K.O."/>
            <person name="Synnott J.M."/>
            <person name="Choo C."/>
            <person name="Paponov I."/>
            <person name="Finkler A."/>
            <person name="Soon Heng Tan C."/>
            <person name="Hutchins A.P."/>
            <person name="Weinmeier T."/>
            <person name="Rattei T."/>
            <person name="Chu J.S."/>
            <person name="Gimenez G."/>
            <person name="Irimia M."/>
            <person name="Rigden D.J."/>
            <person name="Fitzpatrick D.A."/>
            <person name="Lorenzo-Morales J."/>
            <person name="Bateman A."/>
            <person name="Chiu C.H."/>
            <person name="Tang P."/>
            <person name="Hegemann P."/>
            <person name="Fromm H."/>
            <person name="Raoult D."/>
            <person name="Greub G."/>
            <person name="Miranda-Saavedra D."/>
            <person name="Chen N."/>
            <person name="Nash P."/>
            <person name="Ginger M.L."/>
            <person name="Horn M."/>
            <person name="Schaap P."/>
            <person name="Caler L."/>
            <person name="Loftus B."/>
        </authorList>
    </citation>
    <scope>NUCLEOTIDE SEQUENCE [LARGE SCALE GENOMIC DNA]</scope>
    <source>
        <strain evidence="3 4">Neff</strain>
    </source>
</reference>
<dbReference type="STRING" id="1257118.L8H3Y9"/>
<feature type="compositionally biased region" description="Polar residues" evidence="1">
    <location>
        <begin position="14"/>
        <end position="24"/>
    </location>
</feature>
<gene>
    <name evidence="3" type="ORF">ACA1_111880</name>
</gene>
<dbReference type="VEuPathDB" id="AmoebaDB:ACA1_111880"/>
<feature type="compositionally biased region" description="Low complexity" evidence="1">
    <location>
        <begin position="199"/>
        <end position="211"/>
    </location>
</feature>
<dbReference type="InterPro" id="IPR028124">
    <property type="entry name" value="SMAP_dom"/>
</dbReference>
<dbReference type="KEGG" id="acan:ACA1_111880"/>
<dbReference type="RefSeq" id="XP_004342024.1">
    <property type="nucleotide sequence ID" value="XM_004341975.1"/>
</dbReference>
<dbReference type="PANTHER" id="PTHR22426">
    <property type="entry name" value="ARGININE_SERINE-RICH COILED-COIL PROTEIN 2"/>
    <property type="match status" value="1"/>
</dbReference>
<dbReference type="Pfam" id="PF15477">
    <property type="entry name" value="SMAP"/>
    <property type="match status" value="1"/>
</dbReference>
<organism evidence="3 4">
    <name type="scientific">Acanthamoeba castellanii (strain ATCC 30010 / Neff)</name>
    <dbReference type="NCBI Taxonomy" id="1257118"/>
    <lineage>
        <taxon>Eukaryota</taxon>
        <taxon>Amoebozoa</taxon>
        <taxon>Discosea</taxon>
        <taxon>Longamoebia</taxon>
        <taxon>Centramoebida</taxon>
        <taxon>Acanthamoebidae</taxon>
        <taxon>Acanthamoeba</taxon>
    </lineage>
</organism>
<evidence type="ECO:0000313" key="3">
    <source>
        <dbReference type="EMBL" id="ELR19915.1"/>
    </source>
</evidence>
<feature type="compositionally biased region" description="Basic and acidic residues" evidence="1">
    <location>
        <begin position="107"/>
        <end position="125"/>
    </location>
</feature>
<feature type="region of interest" description="Disordered" evidence="1">
    <location>
        <begin position="1"/>
        <end position="211"/>
    </location>
</feature>
<feature type="compositionally biased region" description="Polar residues" evidence="1">
    <location>
        <begin position="258"/>
        <end position="267"/>
    </location>
</feature>
<proteinExistence type="predicted"/>
<dbReference type="EMBL" id="KB007926">
    <property type="protein sequence ID" value="ELR19915.1"/>
    <property type="molecule type" value="Genomic_DNA"/>
</dbReference>
<feature type="region of interest" description="Disordered" evidence="1">
    <location>
        <begin position="258"/>
        <end position="290"/>
    </location>
</feature>
<feature type="compositionally biased region" description="Basic and acidic residues" evidence="1">
    <location>
        <begin position="1"/>
        <end position="10"/>
    </location>
</feature>
<feature type="compositionally biased region" description="Basic and acidic residues" evidence="1">
    <location>
        <begin position="168"/>
        <end position="190"/>
    </location>
</feature>
<feature type="compositionally biased region" description="Basic and acidic residues" evidence="1">
    <location>
        <begin position="79"/>
        <end position="98"/>
    </location>
</feature>
<sequence length="367" mass="40895">MERKQEDMPRPDGASSNGEATVQQGADKEKRPREASGTAAADEGRNAPASKRQRSSRSPEAREGPRERADVGQQGPSGAERKGRSEHRSRSRSRERARGSRRRERSRSREGGRRRGGRRDRDRSRSRTRSRSRSRDRSRRNDERRSRDRSRSRERRKSSRRGGGGRSRSRERSRSPSRERRREPRRDEGSSSRANKWDPAPAAAVPSAPRPQALMRTPAELMAATQMHFAQLRAGGLLPNHPVAGMQLANMHNLLAGQQASQQPKTQSAEHKKKLLWSGKKTETAQATSATATTWANADLGDAARKEKFLKLMGAKKKENEALLQAPPPPPTEAAGPGQDKLFQELEREFMAGIGQGTSAKGLGFNW</sequence>
<dbReference type="AlphaFoldDB" id="L8H3Y9"/>
<dbReference type="PANTHER" id="PTHR22426:SF2">
    <property type="entry name" value="ARGININE_SERINE-RICH COILED-COIL PROTEIN 2"/>
    <property type="match status" value="1"/>
</dbReference>
<keyword evidence="4" id="KW-1185">Reference proteome</keyword>